<reference evidence="2 3" key="1">
    <citation type="submission" date="2019-02" db="EMBL/GenBank/DDBJ databases">
        <title>Deep-cultivation of Planctomycetes and their phenomic and genomic characterization uncovers novel biology.</title>
        <authorList>
            <person name="Wiegand S."/>
            <person name="Jogler M."/>
            <person name="Boedeker C."/>
            <person name="Pinto D."/>
            <person name="Vollmers J."/>
            <person name="Rivas-Marin E."/>
            <person name="Kohn T."/>
            <person name="Peeters S.H."/>
            <person name="Heuer A."/>
            <person name="Rast P."/>
            <person name="Oberbeckmann S."/>
            <person name="Bunk B."/>
            <person name="Jeske O."/>
            <person name="Meyerdierks A."/>
            <person name="Storesund J.E."/>
            <person name="Kallscheuer N."/>
            <person name="Luecker S."/>
            <person name="Lage O.M."/>
            <person name="Pohl T."/>
            <person name="Merkel B.J."/>
            <person name="Hornburger P."/>
            <person name="Mueller R.-W."/>
            <person name="Bruemmer F."/>
            <person name="Labrenz M."/>
            <person name="Spormann A.M."/>
            <person name="Op den Camp H."/>
            <person name="Overmann J."/>
            <person name="Amann R."/>
            <person name="Jetten M.S.M."/>
            <person name="Mascher T."/>
            <person name="Medema M.H."/>
            <person name="Devos D.P."/>
            <person name="Kaster A.-K."/>
            <person name="Ovreas L."/>
            <person name="Rohde M."/>
            <person name="Galperin M.Y."/>
            <person name="Jogler C."/>
        </authorList>
    </citation>
    <scope>NUCLEOTIDE SEQUENCE [LARGE SCALE GENOMIC DNA]</scope>
    <source>
        <strain evidence="2 3">KS4</strain>
    </source>
</reference>
<dbReference type="Gene3D" id="2.60.200.40">
    <property type="match status" value="1"/>
</dbReference>
<dbReference type="Proteomes" id="UP000317369">
    <property type="component" value="Chromosome"/>
</dbReference>
<protein>
    <submittedName>
        <fullName evidence="2">Diacylglycerol kinase</fullName>
        <ecNumber evidence="2">2.7.1.107</ecNumber>
    </submittedName>
</protein>
<evidence type="ECO:0000313" key="3">
    <source>
        <dbReference type="Proteomes" id="UP000317369"/>
    </source>
</evidence>
<dbReference type="PANTHER" id="PTHR12358:SF106">
    <property type="entry name" value="LIPID KINASE YEGS"/>
    <property type="match status" value="1"/>
</dbReference>
<sequence>MAAKIVYIFANPYSGSGENKRYVAELIGALEKCGVKGEAVWDLHERKAILSDRKLGERCETVVSAGGDGSLGDVVNELAVGENLGDVNVAMLPMGNENLFAREFGFTREAGAMAEAIAKGDCVRVDMGWVMHRTNIGKDEQSKKGDGKYFTLVLSAGFDAEVIHALDLWRRVKSDRGEEKKKRVTRLSYVPIVLKTVWRYGWPRIELLPEEGGVVRGCCAFVFVLKQYAAGLPIAGEVVADDGMVDWVVLEKGGVLQMLRYVWWIWRDVHIGKPGVSYGRSRRLVLRVCEGDSVRREVTAGQKVDERRVAVEIDGDVGGFLPVEVEAERRVLRVLAMGSS</sequence>
<dbReference type="EMBL" id="CP036425">
    <property type="protein sequence ID" value="QDU32480.1"/>
    <property type="molecule type" value="Genomic_DNA"/>
</dbReference>
<dbReference type="OrthoDB" id="9815110at2"/>
<evidence type="ECO:0000259" key="1">
    <source>
        <dbReference type="PROSITE" id="PS50146"/>
    </source>
</evidence>
<keyword evidence="3" id="KW-1185">Reference proteome</keyword>
<proteinExistence type="predicted"/>
<dbReference type="RefSeq" id="WP_145074134.1">
    <property type="nucleotide sequence ID" value="NZ_CP036425.1"/>
</dbReference>
<dbReference type="GO" id="GO:0005886">
    <property type="term" value="C:plasma membrane"/>
    <property type="evidence" value="ECO:0007669"/>
    <property type="project" value="TreeGrafter"/>
</dbReference>
<dbReference type="EC" id="2.7.1.107" evidence="2"/>
<dbReference type="PROSITE" id="PS50146">
    <property type="entry name" value="DAGK"/>
    <property type="match status" value="1"/>
</dbReference>
<dbReference type="Gene3D" id="3.40.50.10330">
    <property type="entry name" value="Probable inorganic polyphosphate/atp-NAD kinase, domain 1"/>
    <property type="match status" value="1"/>
</dbReference>
<organism evidence="2 3">
    <name type="scientific">Poriferisphaera corsica</name>
    <dbReference type="NCBI Taxonomy" id="2528020"/>
    <lineage>
        <taxon>Bacteria</taxon>
        <taxon>Pseudomonadati</taxon>
        <taxon>Planctomycetota</taxon>
        <taxon>Phycisphaerae</taxon>
        <taxon>Phycisphaerales</taxon>
        <taxon>Phycisphaeraceae</taxon>
        <taxon>Poriferisphaera</taxon>
    </lineage>
</organism>
<dbReference type="InterPro" id="IPR001206">
    <property type="entry name" value="Diacylglycerol_kinase_cat_dom"/>
</dbReference>
<gene>
    <name evidence="2" type="primary">dagK</name>
    <name evidence="2" type="ORF">KS4_05120</name>
</gene>
<dbReference type="AlphaFoldDB" id="A0A517YQI5"/>
<dbReference type="SUPFAM" id="SSF111331">
    <property type="entry name" value="NAD kinase/diacylglycerol kinase-like"/>
    <property type="match status" value="1"/>
</dbReference>
<dbReference type="Pfam" id="PF00781">
    <property type="entry name" value="DAGK_cat"/>
    <property type="match status" value="1"/>
</dbReference>
<keyword evidence="2" id="KW-0808">Transferase</keyword>
<dbReference type="PANTHER" id="PTHR12358">
    <property type="entry name" value="SPHINGOSINE KINASE"/>
    <property type="match status" value="1"/>
</dbReference>
<dbReference type="InterPro" id="IPR017438">
    <property type="entry name" value="ATP-NAD_kinase_N"/>
</dbReference>
<accession>A0A517YQI5</accession>
<feature type="domain" description="DAGKc" evidence="1">
    <location>
        <begin position="1"/>
        <end position="134"/>
    </location>
</feature>
<dbReference type="InterPro" id="IPR016064">
    <property type="entry name" value="NAD/diacylglycerol_kinase_sf"/>
</dbReference>
<dbReference type="KEGG" id="pcor:KS4_05120"/>
<keyword evidence="2" id="KW-0418">Kinase</keyword>
<name>A0A517YQI5_9BACT</name>
<evidence type="ECO:0000313" key="2">
    <source>
        <dbReference type="EMBL" id="QDU32480.1"/>
    </source>
</evidence>
<dbReference type="InterPro" id="IPR050187">
    <property type="entry name" value="Lipid_Phosphate_FormReg"/>
</dbReference>
<dbReference type="GO" id="GO:0004143">
    <property type="term" value="F:ATP-dependent diacylglycerol kinase activity"/>
    <property type="evidence" value="ECO:0007669"/>
    <property type="project" value="UniProtKB-EC"/>
</dbReference>